<dbReference type="GO" id="GO:0005737">
    <property type="term" value="C:cytoplasm"/>
    <property type="evidence" value="ECO:0007669"/>
    <property type="project" value="UniProtKB-SubCell"/>
</dbReference>
<dbReference type="InterPro" id="IPR002036">
    <property type="entry name" value="YbeY"/>
</dbReference>
<reference evidence="10" key="2">
    <citation type="journal article" date="2021" name="PeerJ">
        <title>Extensive microbial diversity within the chicken gut microbiome revealed by metagenomics and culture.</title>
        <authorList>
            <person name="Gilroy R."/>
            <person name="Ravi A."/>
            <person name="Getino M."/>
            <person name="Pursley I."/>
            <person name="Horton D.L."/>
            <person name="Alikhan N.F."/>
            <person name="Baker D."/>
            <person name="Gharbi K."/>
            <person name="Hall N."/>
            <person name="Watson M."/>
            <person name="Adriaenssens E.M."/>
            <person name="Foster-Nyarko E."/>
            <person name="Jarju S."/>
            <person name="Secka A."/>
            <person name="Antonio M."/>
            <person name="Oren A."/>
            <person name="Chaudhuri R.R."/>
            <person name="La Ragione R."/>
            <person name="Hildebrand F."/>
            <person name="Pallen M.J."/>
        </authorList>
    </citation>
    <scope>NUCLEOTIDE SEQUENCE</scope>
    <source>
        <strain evidence="10">USAMLcec3-3695</strain>
    </source>
</reference>
<dbReference type="HAMAP" id="MF_00009">
    <property type="entry name" value="Endoribonucl_YbeY"/>
    <property type="match status" value="1"/>
</dbReference>
<comment type="cofactor">
    <cofactor evidence="9">
        <name>Zn(2+)</name>
        <dbReference type="ChEBI" id="CHEBI:29105"/>
    </cofactor>
    <text evidence="9">Binds 1 zinc ion.</text>
</comment>
<proteinExistence type="inferred from homology"/>
<dbReference type="Gene3D" id="3.40.390.30">
    <property type="entry name" value="Metalloproteases ('zincins'), catalytic domain"/>
    <property type="match status" value="1"/>
</dbReference>
<evidence type="ECO:0000256" key="1">
    <source>
        <dbReference type="ARBA" id="ARBA00010875"/>
    </source>
</evidence>
<dbReference type="PANTHER" id="PTHR46986:SF1">
    <property type="entry name" value="ENDORIBONUCLEASE YBEY, CHLOROPLASTIC"/>
    <property type="match status" value="1"/>
</dbReference>
<dbReference type="GO" id="GO:0008270">
    <property type="term" value="F:zinc ion binding"/>
    <property type="evidence" value="ECO:0007669"/>
    <property type="project" value="UniProtKB-UniRule"/>
</dbReference>
<evidence type="ECO:0000256" key="5">
    <source>
        <dbReference type="ARBA" id="ARBA00022723"/>
    </source>
</evidence>
<comment type="similarity">
    <text evidence="1 9">Belongs to the endoribonuclease YbeY family.</text>
</comment>
<evidence type="ECO:0000256" key="6">
    <source>
        <dbReference type="ARBA" id="ARBA00022759"/>
    </source>
</evidence>
<evidence type="ECO:0000313" key="10">
    <source>
        <dbReference type="EMBL" id="HIU56346.1"/>
    </source>
</evidence>
<feature type="binding site" evidence="9">
    <location>
        <position position="128"/>
    </location>
    <ligand>
        <name>Zn(2+)</name>
        <dbReference type="ChEBI" id="CHEBI:29105"/>
        <note>catalytic</note>
    </ligand>
</feature>
<dbReference type="InterPro" id="IPR023091">
    <property type="entry name" value="MetalPrtase_cat_dom_sf_prd"/>
</dbReference>
<dbReference type="EC" id="3.1.-.-" evidence="9"/>
<keyword evidence="3 9" id="KW-0698">rRNA processing</keyword>
<keyword evidence="4 9" id="KW-0540">Nuclease</keyword>
<evidence type="ECO:0000256" key="7">
    <source>
        <dbReference type="ARBA" id="ARBA00022801"/>
    </source>
</evidence>
<gene>
    <name evidence="9 10" type="primary">ybeY</name>
    <name evidence="10" type="ORF">IAA61_00870</name>
</gene>
<keyword evidence="8 9" id="KW-0862">Zinc</keyword>
<reference evidence="10" key="1">
    <citation type="submission" date="2020-10" db="EMBL/GenBank/DDBJ databases">
        <authorList>
            <person name="Gilroy R."/>
        </authorList>
    </citation>
    <scope>NUCLEOTIDE SEQUENCE</scope>
    <source>
        <strain evidence="10">USAMLcec3-3695</strain>
    </source>
</reference>
<dbReference type="AlphaFoldDB" id="A0A9D1SDQ1"/>
<dbReference type="NCBIfam" id="TIGR00043">
    <property type="entry name" value="rRNA maturation RNase YbeY"/>
    <property type="match status" value="1"/>
</dbReference>
<evidence type="ECO:0000313" key="11">
    <source>
        <dbReference type="Proteomes" id="UP000824109"/>
    </source>
</evidence>
<dbReference type="Pfam" id="PF02130">
    <property type="entry name" value="YbeY"/>
    <property type="match status" value="1"/>
</dbReference>
<dbReference type="GO" id="GO:0004222">
    <property type="term" value="F:metalloendopeptidase activity"/>
    <property type="evidence" value="ECO:0007669"/>
    <property type="project" value="InterPro"/>
</dbReference>
<dbReference type="SUPFAM" id="SSF55486">
    <property type="entry name" value="Metalloproteases ('zincins'), catalytic domain"/>
    <property type="match status" value="1"/>
</dbReference>
<protein>
    <recommendedName>
        <fullName evidence="9">Endoribonuclease YbeY</fullName>
        <ecNumber evidence="9">3.1.-.-</ecNumber>
    </recommendedName>
</protein>
<keyword evidence="9" id="KW-0963">Cytoplasm</keyword>
<keyword evidence="7 9" id="KW-0378">Hydrolase</keyword>
<evidence type="ECO:0000256" key="8">
    <source>
        <dbReference type="ARBA" id="ARBA00022833"/>
    </source>
</evidence>
<dbReference type="PROSITE" id="PS01306">
    <property type="entry name" value="UPF0054"/>
    <property type="match status" value="1"/>
</dbReference>
<evidence type="ECO:0000256" key="2">
    <source>
        <dbReference type="ARBA" id="ARBA00022517"/>
    </source>
</evidence>
<comment type="function">
    <text evidence="9">Single strand-specific metallo-endoribonuclease involved in late-stage 70S ribosome quality control and in maturation of the 3' terminus of the 16S rRNA.</text>
</comment>
<dbReference type="GO" id="GO:0006364">
    <property type="term" value="P:rRNA processing"/>
    <property type="evidence" value="ECO:0007669"/>
    <property type="project" value="UniProtKB-UniRule"/>
</dbReference>
<evidence type="ECO:0000256" key="4">
    <source>
        <dbReference type="ARBA" id="ARBA00022722"/>
    </source>
</evidence>
<feature type="binding site" evidence="9">
    <location>
        <position position="124"/>
    </location>
    <ligand>
        <name>Zn(2+)</name>
        <dbReference type="ChEBI" id="CHEBI:29105"/>
        <note>catalytic</note>
    </ligand>
</feature>
<organism evidence="10 11">
    <name type="scientific">Candidatus Ornithomonoglobus merdipullorum</name>
    <dbReference type="NCBI Taxonomy" id="2840895"/>
    <lineage>
        <taxon>Bacteria</taxon>
        <taxon>Bacillati</taxon>
        <taxon>Bacillota</taxon>
        <taxon>Clostridia</taxon>
        <taxon>Candidatus Ornithomonoglobus</taxon>
    </lineage>
</organism>
<keyword evidence="6 9" id="KW-0255">Endonuclease</keyword>
<dbReference type="InterPro" id="IPR020549">
    <property type="entry name" value="YbeY_CS"/>
</dbReference>
<feature type="binding site" evidence="9">
    <location>
        <position position="134"/>
    </location>
    <ligand>
        <name>Zn(2+)</name>
        <dbReference type="ChEBI" id="CHEBI:29105"/>
        <note>catalytic</note>
    </ligand>
</feature>
<dbReference type="PANTHER" id="PTHR46986">
    <property type="entry name" value="ENDORIBONUCLEASE YBEY, CHLOROPLASTIC"/>
    <property type="match status" value="1"/>
</dbReference>
<name>A0A9D1SDQ1_9FIRM</name>
<dbReference type="Proteomes" id="UP000824109">
    <property type="component" value="Unassembled WGS sequence"/>
</dbReference>
<keyword evidence="5 9" id="KW-0479">Metal-binding</keyword>
<evidence type="ECO:0000256" key="9">
    <source>
        <dbReference type="HAMAP-Rule" id="MF_00009"/>
    </source>
</evidence>
<dbReference type="EMBL" id="DVNB01000012">
    <property type="protein sequence ID" value="HIU56346.1"/>
    <property type="molecule type" value="Genomic_DNA"/>
</dbReference>
<comment type="subcellular location">
    <subcellularLocation>
        <location evidence="9">Cytoplasm</location>
    </subcellularLocation>
</comment>
<evidence type="ECO:0000256" key="3">
    <source>
        <dbReference type="ARBA" id="ARBA00022552"/>
    </source>
</evidence>
<comment type="caution">
    <text evidence="10">The sequence shown here is derived from an EMBL/GenBank/DDBJ whole genome shotgun (WGS) entry which is preliminary data.</text>
</comment>
<dbReference type="GO" id="GO:0004521">
    <property type="term" value="F:RNA endonuclease activity"/>
    <property type="evidence" value="ECO:0007669"/>
    <property type="project" value="UniProtKB-UniRule"/>
</dbReference>
<sequence>MVEFITEYDGAEELSEAQLDELRRVCEKVMENEDCDFDAEISLTFTDNEGIRAINAEYRGIDRATDVLSFPMLDFSDDEADAEFETDGEMVMLGDIVISAERAAEQAAELNHSLRRELAFLTAHSVLHLLGYDHVGNEEGEREMIEKQDRALGELGITRDIPEF</sequence>
<accession>A0A9D1SDQ1</accession>
<keyword evidence="2 9" id="KW-0690">Ribosome biogenesis</keyword>